<comment type="cofactor">
    <cofactor evidence="1">
        <name>heme</name>
        <dbReference type="ChEBI" id="CHEBI:30413"/>
    </cofactor>
</comment>
<dbReference type="SUPFAM" id="SSF48264">
    <property type="entry name" value="Cytochrome P450"/>
    <property type="match status" value="1"/>
</dbReference>
<dbReference type="Gene3D" id="1.10.630.10">
    <property type="entry name" value="Cytochrome P450"/>
    <property type="match status" value="1"/>
</dbReference>
<dbReference type="GO" id="GO:0005506">
    <property type="term" value="F:iron ion binding"/>
    <property type="evidence" value="ECO:0007669"/>
    <property type="project" value="InterPro"/>
</dbReference>
<evidence type="ECO:0000256" key="4">
    <source>
        <dbReference type="ARBA" id="ARBA00023002"/>
    </source>
</evidence>
<keyword evidence="5" id="KW-0408">Iron</keyword>
<accession>A0A4Q9PSX8</accession>
<evidence type="ECO:0000313" key="7">
    <source>
        <dbReference type="Proteomes" id="UP000292082"/>
    </source>
</evidence>
<dbReference type="GO" id="GO:0020037">
    <property type="term" value="F:heme binding"/>
    <property type="evidence" value="ECO:0007669"/>
    <property type="project" value="InterPro"/>
</dbReference>
<name>A0A4Q9PSX8_9APHY</name>
<dbReference type="Proteomes" id="UP000292082">
    <property type="component" value="Unassembled WGS sequence"/>
</dbReference>
<gene>
    <name evidence="6" type="ORF">BD310DRAFT_550142</name>
</gene>
<keyword evidence="4" id="KW-0560">Oxidoreductase</keyword>
<dbReference type="PANTHER" id="PTHR46206">
    <property type="entry name" value="CYTOCHROME P450"/>
    <property type="match status" value="1"/>
</dbReference>
<proteinExistence type="inferred from homology"/>
<dbReference type="AlphaFoldDB" id="A0A4Q9PSX8"/>
<dbReference type="Pfam" id="PF00067">
    <property type="entry name" value="p450"/>
    <property type="match status" value="1"/>
</dbReference>
<sequence>MVKLDSLLRESIRYHGITLGLCPPCISRCACLLKQRHLRPLVTLTRKGTKDVTLINGTFSPKGTLLAAAAYPTHHDETTYVNADMFDPFCFARMHVNRDRDRGKHKFVNTSVDYISFGHGTHAWYVNPRLKSSCN</sequence>
<dbReference type="EMBL" id="ML145136">
    <property type="protein sequence ID" value="TBU57543.1"/>
    <property type="molecule type" value="Genomic_DNA"/>
</dbReference>
<dbReference type="GO" id="GO:0016705">
    <property type="term" value="F:oxidoreductase activity, acting on paired donors, with incorporation or reduction of molecular oxygen"/>
    <property type="evidence" value="ECO:0007669"/>
    <property type="project" value="InterPro"/>
</dbReference>
<organism evidence="6 7">
    <name type="scientific">Dichomitus squalens</name>
    <dbReference type="NCBI Taxonomy" id="114155"/>
    <lineage>
        <taxon>Eukaryota</taxon>
        <taxon>Fungi</taxon>
        <taxon>Dikarya</taxon>
        <taxon>Basidiomycota</taxon>
        <taxon>Agaricomycotina</taxon>
        <taxon>Agaricomycetes</taxon>
        <taxon>Polyporales</taxon>
        <taxon>Polyporaceae</taxon>
        <taxon>Dichomitus</taxon>
    </lineage>
</organism>
<evidence type="ECO:0000313" key="6">
    <source>
        <dbReference type="EMBL" id="TBU57543.1"/>
    </source>
</evidence>
<dbReference type="InterPro" id="IPR001128">
    <property type="entry name" value="Cyt_P450"/>
</dbReference>
<keyword evidence="7" id="KW-1185">Reference proteome</keyword>
<reference evidence="6 7" key="1">
    <citation type="submission" date="2019-01" db="EMBL/GenBank/DDBJ databases">
        <title>Draft genome sequences of three monokaryotic isolates of the white-rot basidiomycete fungus Dichomitus squalens.</title>
        <authorList>
            <consortium name="DOE Joint Genome Institute"/>
            <person name="Lopez S.C."/>
            <person name="Andreopoulos B."/>
            <person name="Pangilinan J."/>
            <person name="Lipzen A."/>
            <person name="Riley R."/>
            <person name="Ahrendt S."/>
            <person name="Ng V."/>
            <person name="Barry K."/>
            <person name="Daum C."/>
            <person name="Grigoriev I.V."/>
            <person name="Hilden K.S."/>
            <person name="Makela M.R."/>
            <person name="de Vries R.P."/>
        </authorList>
    </citation>
    <scope>NUCLEOTIDE SEQUENCE [LARGE SCALE GENOMIC DNA]</scope>
    <source>
        <strain evidence="6 7">CBS 464.89</strain>
    </source>
</reference>
<evidence type="ECO:0000256" key="5">
    <source>
        <dbReference type="ARBA" id="ARBA00023004"/>
    </source>
</evidence>
<keyword evidence="3" id="KW-0479">Metal-binding</keyword>
<protein>
    <submittedName>
        <fullName evidence="6">Uncharacterized protein</fullName>
    </submittedName>
</protein>
<dbReference type="InterPro" id="IPR036396">
    <property type="entry name" value="Cyt_P450_sf"/>
</dbReference>
<dbReference type="GO" id="GO:0004497">
    <property type="term" value="F:monooxygenase activity"/>
    <property type="evidence" value="ECO:0007669"/>
    <property type="project" value="InterPro"/>
</dbReference>
<evidence type="ECO:0000256" key="1">
    <source>
        <dbReference type="ARBA" id="ARBA00001971"/>
    </source>
</evidence>
<evidence type="ECO:0000256" key="3">
    <source>
        <dbReference type="ARBA" id="ARBA00022723"/>
    </source>
</evidence>
<evidence type="ECO:0000256" key="2">
    <source>
        <dbReference type="ARBA" id="ARBA00010617"/>
    </source>
</evidence>
<comment type="similarity">
    <text evidence="2">Belongs to the cytochrome P450 family.</text>
</comment>